<feature type="compositionally biased region" description="Basic residues" evidence="1">
    <location>
        <begin position="41"/>
        <end position="53"/>
    </location>
</feature>
<feature type="region of interest" description="Disordered" evidence="1">
    <location>
        <begin position="38"/>
        <end position="63"/>
    </location>
</feature>
<organism evidence="2">
    <name type="scientific">viral metagenome</name>
    <dbReference type="NCBI Taxonomy" id="1070528"/>
    <lineage>
        <taxon>unclassified sequences</taxon>
        <taxon>metagenomes</taxon>
        <taxon>organismal metagenomes</taxon>
    </lineage>
</organism>
<feature type="compositionally biased region" description="Acidic residues" evidence="1">
    <location>
        <begin position="107"/>
        <end position="117"/>
    </location>
</feature>
<name>A0A6C0BUA7_9ZZZZ</name>
<accession>A0A6C0BUA7</accession>
<evidence type="ECO:0000256" key="1">
    <source>
        <dbReference type="SAM" id="MobiDB-lite"/>
    </source>
</evidence>
<reference evidence="2" key="1">
    <citation type="journal article" date="2020" name="Nature">
        <title>Giant virus diversity and host interactions through global metagenomics.</title>
        <authorList>
            <person name="Schulz F."/>
            <person name="Roux S."/>
            <person name="Paez-Espino D."/>
            <person name="Jungbluth S."/>
            <person name="Walsh D.A."/>
            <person name="Denef V.J."/>
            <person name="McMahon K.D."/>
            <person name="Konstantinidis K.T."/>
            <person name="Eloe-Fadrosh E.A."/>
            <person name="Kyrpides N.C."/>
            <person name="Woyke T."/>
        </authorList>
    </citation>
    <scope>NUCLEOTIDE SEQUENCE</scope>
    <source>
        <strain evidence="2">GVMAG-M-3300018428-16</strain>
    </source>
</reference>
<proteinExistence type="predicted"/>
<evidence type="ECO:0000313" key="2">
    <source>
        <dbReference type="EMBL" id="QHS94823.1"/>
    </source>
</evidence>
<dbReference type="EMBL" id="MN739233">
    <property type="protein sequence ID" value="QHS94823.1"/>
    <property type="molecule type" value="Genomic_DNA"/>
</dbReference>
<dbReference type="AlphaFoldDB" id="A0A6C0BUA7"/>
<feature type="region of interest" description="Disordered" evidence="1">
    <location>
        <begin position="76"/>
        <end position="117"/>
    </location>
</feature>
<protein>
    <submittedName>
        <fullName evidence="2">Uncharacterized protein</fullName>
    </submittedName>
</protein>
<sequence length="210" mass="24260">MNKDNYFNTFSKGNILGMSLAMYAAPFENMQDKEENTIEKKKIKQHRTNKKKERGTETKKKIDESMMSQIGKIHANIESSTDNDLTDFNPIGRPESQGVNRTIERDVYEEDKEDDEVDEFESLDSSYAQQYYSKFLPGTIESMESGNLTSANVPLNENLIEKINYMIHLLEESQEQKSEHVVEELLLYLGLGVFVIYVLDSFVKIGKYQK</sequence>
<feature type="compositionally biased region" description="Basic and acidic residues" evidence="1">
    <location>
        <begin position="54"/>
        <end position="63"/>
    </location>
</feature>